<dbReference type="EMBL" id="PRDK01000009">
    <property type="protein sequence ID" value="MBE8714997.1"/>
    <property type="molecule type" value="Genomic_DNA"/>
</dbReference>
<dbReference type="PANTHER" id="PTHR30273:SF2">
    <property type="entry name" value="PROTEIN FECR"/>
    <property type="match status" value="1"/>
</dbReference>
<gene>
    <name evidence="4" type="ORF">C4F49_15035</name>
</gene>
<dbReference type="InterPro" id="IPR012373">
    <property type="entry name" value="Ferrdict_sens_TM"/>
</dbReference>
<dbReference type="GO" id="GO:0016989">
    <property type="term" value="F:sigma factor antagonist activity"/>
    <property type="evidence" value="ECO:0007669"/>
    <property type="project" value="TreeGrafter"/>
</dbReference>
<evidence type="ECO:0000259" key="2">
    <source>
        <dbReference type="Pfam" id="PF04773"/>
    </source>
</evidence>
<evidence type="ECO:0000256" key="1">
    <source>
        <dbReference type="SAM" id="Phobius"/>
    </source>
</evidence>
<evidence type="ECO:0000313" key="5">
    <source>
        <dbReference type="Proteomes" id="UP000616201"/>
    </source>
</evidence>
<keyword evidence="1" id="KW-0472">Membrane</keyword>
<dbReference type="Gene3D" id="3.55.50.30">
    <property type="match status" value="1"/>
</dbReference>
<name>A0A928UYF7_9SPHI</name>
<organism evidence="4 5">
    <name type="scientific">Sphingobacterium hungaricum</name>
    <dbReference type="NCBI Taxonomy" id="2082723"/>
    <lineage>
        <taxon>Bacteria</taxon>
        <taxon>Pseudomonadati</taxon>
        <taxon>Bacteroidota</taxon>
        <taxon>Sphingobacteriia</taxon>
        <taxon>Sphingobacteriales</taxon>
        <taxon>Sphingobacteriaceae</taxon>
        <taxon>Sphingobacterium</taxon>
    </lineage>
</organism>
<feature type="transmembrane region" description="Helical" evidence="1">
    <location>
        <begin position="87"/>
        <end position="107"/>
    </location>
</feature>
<dbReference type="Proteomes" id="UP000616201">
    <property type="component" value="Unassembled WGS sequence"/>
</dbReference>
<keyword evidence="5" id="KW-1185">Reference proteome</keyword>
<comment type="caution">
    <text evidence="4">The sequence shown here is derived from an EMBL/GenBank/DDBJ whole genome shotgun (WGS) entry which is preliminary data.</text>
</comment>
<dbReference type="InterPro" id="IPR006860">
    <property type="entry name" value="FecR"/>
</dbReference>
<keyword evidence="1" id="KW-0812">Transmembrane</keyword>
<dbReference type="RefSeq" id="WP_196936850.1">
    <property type="nucleotide sequence ID" value="NZ_MU158698.1"/>
</dbReference>
<feature type="domain" description="Protein FecR C-terminal" evidence="3">
    <location>
        <begin position="331"/>
        <end position="389"/>
    </location>
</feature>
<sequence>MVEDRINNLFAKYYDKTISFDERNELFRWILDDKNKSQVEYLLKTFYDKEFENPNSILVEIDNHRILNCIFEQNHLQEQNNSSKKIAWIRPILAVACTILICMFFLFKFSDRDKQIIDPNASAVNDIPAGGNRAILTLGNGEEVLLDSLNSGESLTESNILITKSADGLLTYTMPNGIDNINSYNTLSTPIGGFFQIVLSDGTKVWLNALSSLKFTPSFPKNERRVELTGEAYFEVAKDATKPFIVDVNGTSVKVLGTHFNINSYETNSNTSTTVLEGAVLVSKNDFNKKIIPGQQALTSENGEMLLNKAVDLSEVVAWKEGYFSKGSIQFKILMDEVSRWYGVKLDYKDNIDTEFVGRFPKNLSLQELISVLELTKVVKFELNNKTLKIMKM</sequence>
<dbReference type="AlphaFoldDB" id="A0A928UYF7"/>
<reference evidence="4" key="1">
    <citation type="submission" date="2018-02" db="EMBL/GenBank/DDBJ databases">
        <authorList>
            <person name="Vasarhelyi B.M."/>
            <person name="Deshmukh S."/>
            <person name="Balint B."/>
            <person name="Kukolya J."/>
        </authorList>
    </citation>
    <scope>NUCLEOTIDE SEQUENCE</scope>
    <source>
        <strain evidence="4">KB22</strain>
    </source>
</reference>
<dbReference type="Gene3D" id="2.60.120.1440">
    <property type="match status" value="1"/>
</dbReference>
<accession>A0A928UYF7</accession>
<keyword evidence="1" id="KW-1133">Transmembrane helix</keyword>
<dbReference type="Pfam" id="PF04773">
    <property type="entry name" value="FecR"/>
    <property type="match status" value="1"/>
</dbReference>
<evidence type="ECO:0000313" key="4">
    <source>
        <dbReference type="EMBL" id="MBE8714997.1"/>
    </source>
</evidence>
<dbReference type="PANTHER" id="PTHR30273">
    <property type="entry name" value="PERIPLASMIC SIGNAL SENSOR AND SIGMA FACTOR ACTIVATOR FECR-RELATED"/>
    <property type="match status" value="1"/>
</dbReference>
<proteinExistence type="predicted"/>
<feature type="domain" description="FecR protein" evidence="2">
    <location>
        <begin position="186"/>
        <end position="280"/>
    </location>
</feature>
<dbReference type="Pfam" id="PF16344">
    <property type="entry name" value="FecR_C"/>
    <property type="match status" value="1"/>
</dbReference>
<evidence type="ECO:0000259" key="3">
    <source>
        <dbReference type="Pfam" id="PF16344"/>
    </source>
</evidence>
<protein>
    <submittedName>
        <fullName evidence="4">Anti-sigma factor</fullName>
    </submittedName>
</protein>
<dbReference type="InterPro" id="IPR032508">
    <property type="entry name" value="FecR_C"/>
</dbReference>